<accession>A0A6I2RG49</accession>
<dbReference type="AlphaFoldDB" id="A0A6I2RG49"/>
<evidence type="ECO:0000256" key="8">
    <source>
        <dbReference type="ARBA" id="ARBA00022801"/>
    </source>
</evidence>
<keyword evidence="4" id="KW-0540">Nuclease</keyword>
<protein>
    <submittedName>
        <fullName evidence="12">Viral replication protein</fullName>
    </submittedName>
</protein>
<gene>
    <name evidence="12" type="ORF">GKE90_14190</name>
</gene>
<dbReference type="GO" id="GO:0006260">
    <property type="term" value="P:DNA replication"/>
    <property type="evidence" value="ECO:0007669"/>
    <property type="project" value="UniProtKB-KW"/>
</dbReference>
<dbReference type="Proteomes" id="UP000429811">
    <property type="component" value="Unassembled WGS sequence"/>
</dbReference>
<dbReference type="GO" id="GO:0046872">
    <property type="term" value="F:metal ion binding"/>
    <property type="evidence" value="ECO:0007669"/>
    <property type="project" value="UniProtKB-KW"/>
</dbReference>
<evidence type="ECO:0000256" key="5">
    <source>
        <dbReference type="ARBA" id="ARBA00022723"/>
    </source>
</evidence>
<keyword evidence="9" id="KW-0190">Covalent protein-DNA linkage</keyword>
<name>A0A6I2RG49_FLAPL</name>
<keyword evidence="6" id="KW-0547">Nucleotide-binding</keyword>
<dbReference type="RefSeq" id="WP_154250614.1">
    <property type="nucleotide sequence ID" value="NZ_JBCOUW010000052.1"/>
</dbReference>
<keyword evidence="5" id="KW-0479">Metal-binding</keyword>
<dbReference type="Pfam" id="PF02407">
    <property type="entry name" value="Viral_Rep"/>
    <property type="match status" value="1"/>
</dbReference>
<dbReference type="Gene3D" id="3.40.1310.20">
    <property type="match status" value="1"/>
</dbReference>
<dbReference type="GO" id="GO:0004519">
    <property type="term" value="F:endonuclease activity"/>
    <property type="evidence" value="ECO:0007669"/>
    <property type="project" value="UniProtKB-KW"/>
</dbReference>
<evidence type="ECO:0000256" key="9">
    <source>
        <dbReference type="ARBA" id="ARBA00023124"/>
    </source>
</evidence>
<keyword evidence="3" id="KW-0235">DNA replication</keyword>
<dbReference type="GO" id="GO:0016779">
    <property type="term" value="F:nucleotidyltransferase activity"/>
    <property type="evidence" value="ECO:0007669"/>
    <property type="project" value="UniProtKB-KW"/>
</dbReference>
<evidence type="ECO:0000256" key="7">
    <source>
        <dbReference type="ARBA" id="ARBA00022759"/>
    </source>
</evidence>
<keyword evidence="2" id="KW-0548">Nucleotidyltransferase</keyword>
<evidence type="ECO:0000313" key="12">
    <source>
        <dbReference type="EMBL" id="MSB49831.1"/>
    </source>
</evidence>
<comment type="caution">
    <text evidence="12">The sequence shown here is derived from an EMBL/GenBank/DDBJ whole genome shotgun (WGS) entry which is preliminary data.</text>
</comment>
<evidence type="ECO:0000256" key="6">
    <source>
        <dbReference type="ARBA" id="ARBA00022741"/>
    </source>
</evidence>
<organism evidence="12 13">
    <name type="scientific">Flavonifractor plautii</name>
    <name type="common">Fusobacterium plautii</name>
    <dbReference type="NCBI Taxonomy" id="292800"/>
    <lineage>
        <taxon>Bacteria</taxon>
        <taxon>Bacillati</taxon>
        <taxon>Bacillota</taxon>
        <taxon>Clostridia</taxon>
        <taxon>Eubacteriales</taxon>
        <taxon>Oscillospiraceae</taxon>
        <taxon>Flavonifractor</taxon>
    </lineage>
</organism>
<evidence type="ECO:0000256" key="3">
    <source>
        <dbReference type="ARBA" id="ARBA00022705"/>
    </source>
</evidence>
<evidence type="ECO:0000256" key="2">
    <source>
        <dbReference type="ARBA" id="ARBA00022695"/>
    </source>
</evidence>
<keyword evidence="10" id="KW-0238">DNA-binding</keyword>
<dbReference type="GO" id="GO:0016787">
    <property type="term" value="F:hydrolase activity"/>
    <property type="evidence" value="ECO:0007669"/>
    <property type="project" value="UniProtKB-KW"/>
</dbReference>
<evidence type="ECO:0000259" key="11">
    <source>
        <dbReference type="Pfam" id="PF02407"/>
    </source>
</evidence>
<dbReference type="GO" id="GO:0003677">
    <property type="term" value="F:DNA binding"/>
    <property type="evidence" value="ECO:0007669"/>
    <property type="project" value="UniProtKB-KW"/>
</dbReference>
<feature type="domain" description="CRESS-DNA virus Rep endonuclease" evidence="11">
    <location>
        <begin position="8"/>
        <end position="93"/>
    </location>
</feature>
<sequence length="320" mass="37233">MGYNAQARKWLMVINNPAEAGLDHAAITEIVLKFHPTYFCMADEIATTGTYHTHIFFCTRSPVRFSTIKKRFPTAHIERAYGTPRENKEYISKTGVWADTDKVETSVPGTFAEWGELPADSEDKAPEMFQLMQELRSGKSTMEILEEHPNLAFRIRDIELLRQTILAEKYSAENRKLEVTYLYGASGVGKTWGIFEQHDPWEICRITNYRGTRDISFDGYNGQDVLVFEEFNSQVPIEDMLNYLDIYPLHLPARYNDRVACYTKVYLTSNLPLEKQYRAEQWDRPETWRAFLRRIHNVIEYLPDGSTVQRKKGGFPYDPK</sequence>
<dbReference type="EMBL" id="WKPO01000021">
    <property type="protein sequence ID" value="MSB49831.1"/>
    <property type="molecule type" value="Genomic_DNA"/>
</dbReference>
<keyword evidence="8" id="KW-0378">Hydrolase</keyword>
<evidence type="ECO:0000256" key="1">
    <source>
        <dbReference type="ARBA" id="ARBA00022679"/>
    </source>
</evidence>
<dbReference type="GO" id="GO:0000166">
    <property type="term" value="F:nucleotide binding"/>
    <property type="evidence" value="ECO:0007669"/>
    <property type="project" value="UniProtKB-KW"/>
</dbReference>
<evidence type="ECO:0000256" key="10">
    <source>
        <dbReference type="ARBA" id="ARBA00023125"/>
    </source>
</evidence>
<keyword evidence="7" id="KW-0255">Endonuclease</keyword>
<dbReference type="InterPro" id="IPR027417">
    <property type="entry name" value="P-loop_NTPase"/>
</dbReference>
<reference evidence="12 13" key="1">
    <citation type="journal article" date="2019" name="Nat. Med.">
        <title>A library of human gut bacterial isolates paired with longitudinal multiomics data enables mechanistic microbiome research.</title>
        <authorList>
            <person name="Poyet M."/>
            <person name="Groussin M."/>
            <person name="Gibbons S.M."/>
            <person name="Avila-Pacheco J."/>
            <person name="Jiang X."/>
            <person name="Kearney S.M."/>
            <person name="Perrotta A.R."/>
            <person name="Berdy B."/>
            <person name="Zhao S."/>
            <person name="Lieberman T.D."/>
            <person name="Swanson P.K."/>
            <person name="Smith M."/>
            <person name="Roesemann S."/>
            <person name="Alexander J.E."/>
            <person name="Rich S.A."/>
            <person name="Livny J."/>
            <person name="Vlamakis H."/>
            <person name="Clish C."/>
            <person name="Bullock K."/>
            <person name="Deik A."/>
            <person name="Scott J."/>
            <person name="Pierce K.A."/>
            <person name="Xavier R.J."/>
            <person name="Alm E.J."/>
        </authorList>
    </citation>
    <scope>NUCLEOTIDE SEQUENCE [LARGE SCALE GENOMIC DNA]</scope>
    <source>
        <strain evidence="12 13">BIOML-A5</strain>
    </source>
</reference>
<evidence type="ECO:0000313" key="13">
    <source>
        <dbReference type="Proteomes" id="UP000429811"/>
    </source>
</evidence>
<keyword evidence="1" id="KW-0808">Transferase</keyword>
<dbReference type="InterPro" id="IPR049912">
    <property type="entry name" value="CRESS_DNA_REP"/>
</dbReference>
<evidence type="ECO:0000256" key="4">
    <source>
        <dbReference type="ARBA" id="ARBA00022722"/>
    </source>
</evidence>
<proteinExistence type="predicted"/>
<dbReference type="SUPFAM" id="SSF52540">
    <property type="entry name" value="P-loop containing nucleoside triphosphate hydrolases"/>
    <property type="match status" value="1"/>
</dbReference>